<dbReference type="PANTHER" id="PTHR22829:SF5">
    <property type="entry name" value="INTEGRAL MEMBRANE PROTEIN GPR155"/>
    <property type="match status" value="1"/>
</dbReference>
<dbReference type="AlphaFoldDB" id="A0A8E0RJ41"/>
<feature type="transmembrane region" description="Helical" evidence="6">
    <location>
        <begin position="127"/>
        <end position="150"/>
    </location>
</feature>
<feature type="region of interest" description="Disordered" evidence="5">
    <location>
        <begin position="1"/>
        <end position="33"/>
    </location>
</feature>
<evidence type="ECO:0000256" key="5">
    <source>
        <dbReference type="SAM" id="MobiDB-lite"/>
    </source>
</evidence>
<reference evidence="7" key="1">
    <citation type="submission" date="2019-05" db="EMBL/GenBank/DDBJ databases">
        <title>Annotation for the trematode Fasciolopsis buski.</title>
        <authorList>
            <person name="Choi Y.-J."/>
        </authorList>
    </citation>
    <scope>NUCLEOTIDE SEQUENCE</scope>
    <source>
        <strain evidence="7">HT</strain>
        <tissue evidence="7">Whole worm</tissue>
    </source>
</reference>
<keyword evidence="8" id="KW-1185">Reference proteome</keyword>
<dbReference type="InterPro" id="IPR004776">
    <property type="entry name" value="Mem_transp_PIN-like"/>
</dbReference>
<feature type="compositionally biased region" description="Basic and acidic residues" evidence="5">
    <location>
        <begin position="18"/>
        <end position="29"/>
    </location>
</feature>
<evidence type="ECO:0008006" key="9">
    <source>
        <dbReference type="Google" id="ProtNLM"/>
    </source>
</evidence>
<evidence type="ECO:0000256" key="6">
    <source>
        <dbReference type="SAM" id="Phobius"/>
    </source>
</evidence>
<sequence>MALGGLPCDNSLKLHRSKSGDRSSHGPEKKQKRGFTLGYRDQVRRSRLSEEELSGDGRHYLREVLLYGKQRTISSIMTSLETNGAVDELIPALIQCFGVIVLGYLTGRWNLLSESQALGLNAYVTKFALPSVFFRVMVSIDFSGVCWYLVSAVSISKLIAFVLSFAITIILSRSSQLGLAAILAMFVSQSNDVALGYPVCKCSSFESFTF</sequence>
<feature type="transmembrane region" description="Helical" evidence="6">
    <location>
        <begin position="89"/>
        <end position="107"/>
    </location>
</feature>
<dbReference type="InterPro" id="IPR051832">
    <property type="entry name" value="mTOR-Rac_regulators"/>
</dbReference>
<evidence type="ECO:0000256" key="4">
    <source>
        <dbReference type="ARBA" id="ARBA00023136"/>
    </source>
</evidence>
<dbReference type="GO" id="GO:0030514">
    <property type="term" value="P:negative regulation of BMP signaling pathway"/>
    <property type="evidence" value="ECO:0007669"/>
    <property type="project" value="TreeGrafter"/>
</dbReference>
<evidence type="ECO:0000256" key="1">
    <source>
        <dbReference type="ARBA" id="ARBA00004141"/>
    </source>
</evidence>
<comment type="caution">
    <text evidence="7">The sequence shown here is derived from an EMBL/GenBank/DDBJ whole genome shotgun (WGS) entry which is preliminary data.</text>
</comment>
<name>A0A8E0RJ41_9TREM</name>
<evidence type="ECO:0000313" key="8">
    <source>
        <dbReference type="Proteomes" id="UP000728185"/>
    </source>
</evidence>
<dbReference type="GO" id="GO:0016020">
    <property type="term" value="C:membrane"/>
    <property type="evidence" value="ECO:0007669"/>
    <property type="project" value="UniProtKB-SubCell"/>
</dbReference>
<evidence type="ECO:0000313" key="7">
    <source>
        <dbReference type="EMBL" id="KAA0184024.1"/>
    </source>
</evidence>
<proteinExistence type="predicted"/>
<keyword evidence="2 6" id="KW-0812">Transmembrane</keyword>
<comment type="subcellular location">
    <subcellularLocation>
        <location evidence="1">Membrane</location>
        <topology evidence="1">Multi-pass membrane protein</topology>
    </subcellularLocation>
</comment>
<evidence type="ECO:0000256" key="3">
    <source>
        <dbReference type="ARBA" id="ARBA00022989"/>
    </source>
</evidence>
<keyword evidence="4 6" id="KW-0472">Membrane</keyword>
<dbReference type="Pfam" id="PF03547">
    <property type="entry name" value="Mem_trans"/>
    <property type="match status" value="1"/>
</dbReference>
<protein>
    <recommendedName>
        <fullName evidence="9">PIN-like protein</fullName>
    </recommendedName>
</protein>
<dbReference type="Proteomes" id="UP000728185">
    <property type="component" value="Unassembled WGS sequence"/>
</dbReference>
<dbReference type="OrthoDB" id="6279389at2759"/>
<dbReference type="PANTHER" id="PTHR22829">
    <property type="entry name" value="DEP DOMAIN PROTEIN"/>
    <property type="match status" value="1"/>
</dbReference>
<accession>A0A8E0RJ41</accession>
<dbReference type="EMBL" id="LUCM01011403">
    <property type="protein sequence ID" value="KAA0184024.1"/>
    <property type="molecule type" value="Genomic_DNA"/>
</dbReference>
<evidence type="ECO:0000256" key="2">
    <source>
        <dbReference type="ARBA" id="ARBA00022692"/>
    </source>
</evidence>
<organism evidence="7 8">
    <name type="scientific">Fasciolopsis buskii</name>
    <dbReference type="NCBI Taxonomy" id="27845"/>
    <lineage>
        <taxon>Eukaryota</taxon>
        <taxon>Metazoa</taxon>
        <taxon>Spiralia</taxon>
        <taxon>Lophotrochozoa</taxon>
        <taxon>Platyhelminthes</taxon>
        <taxon>Trematoda</taxon>
        <taxon>Digenea</taxon>
        <taxon>Plagiorchiida</taxon>
        <taxon>Echinostomata</taxon>
        <taxon>Echinostomatoidea</taxon>
        <taxon>Fasciolidae</taxon>
        <taxon>Fasciolopsis</taxon>
    </lineage>
</organism>
<keyword evidence="3 6" id="KW-1133">Transmembrane helix</keyword>
<gene>
    <name evidence="7" type="ORF">FBUS_03169</name>
</gene>
<dbReference type="GO" id="GO:0055085">
    <property type="term" value="P:transmembrane transport"/>
    <property type="evidence" value="ECO:0007669"/>
    <property type="project" value="InterPro"/>
</dbReference>